<keyword evidence="7" id="KW-1185">Reference proteome</keyword>
<dbReference type="Proteomes" id="UP001583177">
    <property type="component" value="Unassembled WGS sequence"/>
</dbReference>
<dbReference type="EMBL" id="JAWRVE010000105">
    <property type="protein sequence ID" value="KAL1858320.1"/>
    <property type="molecule type" value="Genomic_DNA"/>
</dbReference>
<dbReference type="PROSITE" id="PS00108">
    <property type="entry name" value="PROTEIN_KINASE_ST"/>
    <property type="match status" value="1"/>
</dbReference>
<dbReference type="PANTHER" id="PTHR44329">
    <property type="entry name" value="SERINE/THREONINE-PROTEIN KINASE TNNI3K-RELATED"/>
    <property type="match status" value="1"/>
</dbReference>
<evidence type="ECO:0000313" key="6">
    <source>
        <dbReference type="EMBL" id="KAL1858320.1"/>
    </source>
</evidence>
<sequence length="1138" mass="126750">MSSLWPRSSCINSSGPNGIDSNSTISLGYVWQDLLITLACSELNDVSTYERIYPSIGAYLGTGAVFVVERKEAKGRKLVAVKHIRRHFESGQLSLSSQSMRETLEAVLLEVQVLLHLNSLRHRNIVRLLAYGWEDGPLPYLVLEYADCGFLNDFLQANKQPWEEKERVAIGIASALELLHACEVVHGDIKLENILVFSNRKRGFDAKLADFGFSCSTALGRPAIRGTYIINAPEIRCSDTRETPAADDILAHEKADVYSYGPALWEILNDGRRYYSVPPFEISVGEHEFEQITSLLKSLDSSAAEIVPHALEFVRNLGDIPHEMASRATRAFELALARDPQARSEIRDIREKLDFSGESEPEIATPLLAPCYSAFDISTSQFPWEAREQMRNSFDLGCHQDIRQGRDAFQASVFSAIGFGTTVNERDALDRLRESSRLGYLPATILCHELFARGPQETPIDARNAESVDFLQEFRVKHHHTPPDQRFAKLLRSFYKFHNSAAARKSLELDIGGKTMRIDDQGQLDGLLGRYSCEEVDEAVVTTDVWGQPVLKPLMHHLILSHSALAENLLRRGCDPSKRTHNLLSMLIVACAAGSKTLVELLLELCPEYAIRSTREGISPLHWLFMFDDEEMFEVGQRLVNARANLQRVGVQVFAEFNLVFAGSPLHWAIMARSTTAIRTLIELGADPNAEVPRATVECLECPPVPLDLAVMLLMHEIVELMLQLGATMDGASDSDQRTPIHFIGDGVTDPFRLWLYHGSKDSEIDAAVTKTLDVLISHGADINCKADSHEMTPLEFILTQRTDLIWVLRGFLQHQPELTKGLLRTAATSLRHDQANCQKLNLLLEYHSTNGSRGDFAEECKSAARTCVQDGTVAAGRAILSHLGSEAREFIDDEELIHLAAENDHPQMIKVLLDFGGNINLDSEGTPAANAAARSKRRALKCLLDHGADVYSEPSKNEEATILHDIVADTVSRHESELTLEFLCDNQTFRDKLSSVVNNYDPRGVTALHETIIWGSVANVCTLVVILGAKDLCILDTDVSPLLLARMVVESPPWLITQQGSSGVQRHRRDVSEIAEFLKSANFRVPQPALDTTTQSEGITRWWTKPSKSAWSETDHLRDWYTPATYGDTGRSSDSET</sequence>
<dbReference type="InterPro" id="IPR008271">
    <property type="entry name" value="Ser/Thr_kinase_AS"/>
</dbReference>
<evidence type="ECO:0000256" key="1">
    <source>
        <dbReference type="ARBA" id="ARBA00005843"/>
    </source>
</evidence>
<evidence type="ECO:0000256" key="4">
    <source>
        <dbReference type="PROSITE-ProRule" id="PRU00023"/>
    </source>
</evidence>
<comment type="caution">
    <text evidence="6">The sequence shown here is derived from an EMBL/GenBank/DDBJ whole genome shotgun (WGS) entry which is preliminary data.</text>
</comment>
<keyword evidence="3" id="KW-0067">ATP-binding</keyword>
<dbReference type="Pfam" id="PF00023">
    <property type="entry name" value="Ank"/>
    <property type="match status" value="1"/>
</dbReference>
<protein>
    <recommendedName>
        <fullName evidence="5">Protein kinase domain-containing protein</fullName>
    </recommendedName>
</protein>
<organism evidence="6 7">
    <name type="scientific">Diaporthe australafricana</name>
    <dbReference type="NCBI Taxonomy" id="127596"/>
    <lineage>
        <taxon>Eukaryota</taxon>
        <taxon>Fungi</taxon>
        <taxon>Dikarya</taxon>
        <taxon>Ascomycota</taxon>
        <taxon>Pezizomycotina</taxon>
        <taxon>Sordariomycetes</taxon>
        <taxon>Sordariomycetidae</taxon>
        <taxon>Diaporthales</taxon>
        <taxon>Diaporthaceae</taxon>
        <taxon>Diaporthe</taxon>
    </lineage>
</organism>
<dbReference type="Gene3D" id="1.25.40.20">
    <property type="entry name" value="Ankyrin repeat-containing domain"/>
    <property type="match status" value="2"/>
</dbReference>
<dbReference type="PROSITE" id="PS50088">
    <property type="entry name" value="ANK_REPEAT"/>
    <property type="match status" value="2"/>
</dbReference>
<dbReference type="PANTHER" id="PTHR44329:SF298">
    <property type="entry name" value="MIXED LINEAGE KINASE DOMAIN-LIKE PROTEIN"/>
    <property type="match status" value="1"/>
</dbReference>
<dbReference type="SMART" id="SM00220">
    <property type="entry name" value="S_TKc"/>
    <property type="match status" value="1"/>
</dbReference>
<dbReference type="InterPro" id="IPR036770">
    <property type="entry name" value="Ankyrin_rpt-contain_sf"/>
</dbReference>
<evidence type="ECO:0000313" key="7">
    <source>
        <dbReference type="Proteomes" id="UP001583177"/>
    </source>
</evidence>
<feature type="repeat" description="ANK" evidence="4">
    <location>
        <begin position="661"/>
        <end position="693"/>
    </location>
</feature>
<dbReference type="Gene3D" id="1.10.510.10">
    <property type="entry name" value="Transferase(Phosphotransferase) domain 1"/>
    <property type="match status" value="1"/>
</dbReference>
<dbReference type="PROSITE" id="PS50011">
    <property type="entry name" value="PROTEIN_KINASE_DOM"/>
    <property type="match status" value="1"/>
</dbReference>
<keyword evidence="4" id="KW-0040">ANK repeat</keyword>
<feature type="repeat" description="ANK" evidence="4">
    <location>
        <begin position="893"/>
        <end position="925"/>
    </location>
</feature>
<keyword evidence="2" id="KW-0547">Nucleotide-binding</keyword>
<accession>A0ABR3WCG1</accession>
<dbReference type="InterPro" id="IPR011009">
    <property type="entry name" value="Kinase-like_dom_sf"/>
</dbReference>
<name>A0ABR3WCG1_9PEZI</name>
<evidence type="ECO:0000259" key="5">
    <source>
        <dbReference type="PROSITE" id="PS50011"/>
    </source>
</evidence>
<dbReference type="InterPro" id="IPR002110">
    <property type="entry name" value="Ankyrin_rpt"/>
</dbReference>
<gene>
    <name evidence="6" type="ORF">Daus18300_009938</name>
</gene>
<proteinExistence type="inferred from homology"/>
<evidence type="ECO:0000256" key="3">
    <source>
        <dbReference type="ARBA" id="ARBA00022840"/>
    </source>
</evidence>
<dbReference type="SMART" id="SM00248">
    <property type="entry name" value="ANK"/>
    <property type="match status" value="8"/>
</dbReference>
<dbReference type="SUPFAM" id="SSF56112">
    <property type="entry name" value="Protein kinase-like (PK-like)"/>
    <property type="match status" value="1"/>
</dbReference>
<dbReference type="InterPro" id="IPR000719">
    <property type="entry name" value="Prot_kinase_dom"/>
</dbReference>
<dbReference type="SUPFAM" id="SSF48403">
    <property type="entry name" value="Ankyrin repeat"/>
    <property type="match status" value="2"/>
</dbReference>
<dbReference type="CDD" id="cd00180">
    <property type="entry name" value="PKc"/>
    <property type="match status" value="1"/>
</dbReference>
<feature type="domain" description="Protein kinase" evidence="5">
    <location>
        <begin position="54"/>
        <end position="363"/>
    </location>
</feature>
<dbReference type="InterPro" id="IPR051681">
    <property type="entry name" value="Ser/Thr_Kinases-Pseudokinases"/>
</dbReference>
<dbReference type="Pfam" id="PF12796">
    <property type="entry name" value="Ank_2"/>
    <property type="match status" value="1"/>
</dbReference>
<dbReference type="PROSITE" id="PS50297">
    <property type="entry name" value="ANK_REP_REGION"/>
    <property type="match status" value="2"/>
</dbReference>
<evidence type="ECO:0000256" key="2">
    <source>
        <dbReference type="ARBA" id="ARBA00022741"/>
    </source>
</evidence>
<comment type="similarity">
    <text evidence="1">Belongs to the protein kinase superfamily. TKL Ser/Thr protein kinase family.</text>
</comment>
<dbReference type="Pfam" id="PF00069">
    <property type="entry name" value="Pkinase"/>
    <property type="match status" value="1"/>
</dbReference>
<reference evidence="6 7" key="1">
    <citation type="journal article" date="2024" name="IMA Fungus">
        <title>IMA Genome - F19 : A genome assembly and annotation guide to empower mycologists, including annotated draft genome sequences of Ceratocystis pirilliformis, Diaporthe australafricana, Fusarium ophioides, Paecilomyces lecythidis, and Sporothrix stenoceras.</title>
        <authorList>
            <person name="Aylward J."/>
            <person name="Wilson A.M."/>
            <person name="Visagie C.M."/>
            <person name="Spraker J."/>
            <person name="Barnes I."/>
            <person name="Buitendag C."/>
            <person name="Ceriani C."/>
            <person name="Del Mar Angel L."/>
            <person name="du Plessis D."/>
            <person name="Fuchs T."/>
            <person name="Gasser K."/>
            <person name="Kramer D."/>
            <person name="Li W."/>
            <person name="Munsamy K."/>
            <person name="Piso A."/>
            <person name="Price J.L."/>
            <person name="Sonnekus B."/>
            <person name="Thomas C."/>
            <person name="van der Nest A."/>
            <person name="van Dijk A."/>
            <person name="van Heerden A."/>
            <person name="van Vuuren N."/>
            <person name="Yilmaz N."/>
            <person name="Duong T.A."/>
            <person name="van der Merwe N.A."/>
            <person name="Wingfield M.J."/>
            <person name="Wingfield B.D."/>
        </authorList>
    </citation>
    <scope>NUCLEOTIDE SEQUENCE [LARGE SCALE GENOMIC DNA]</scope>
    <source>
        <strain evidence="6 7">CMW 18300</strain>
    </source>
</reference>